<feature type="region of interest" description="Disordered" evidence="4">
    <location>
        <begin position="1"/>
        <end position="26"/>
    </location>
</feature>
<evidence type="ECO:0000256" key="1">
    <source>
        <dbReference type="ARBA" id="ARBA00023015"/>
    </source>
</evidence>
<dbReference type="InterPro" id="IPR011711">
    <property type="entry name" value="GntR_C"/>
</dbReference>
<dbReference type="InterPro" id="IPR000524">
    <property type="entry name" value="Tscrpt_reg_HTH_GntR"/>
</dbReference>
<name>A0AAU3H328_9ACTN</name>
<keyword evidence="1" id="KW-0805">Transcription regulation</keyword>
<dbReference type="PROSITE" id="PS50949">
    <property type="entry name" value="HTH_GNTR"/>
    <property type="match status" value="1"/>
</dbReference>
<dbReference type="PANTHER" id="PTHR43537:SF5">
    <property type="entry name" value="UXU OPERON TRANSCRIPTIONAL REGULATOR"/>
    <property type="match status" value="1"/>
</dbReference>
<dbReference type="EMBL" id="CP109535">
    <property type="protein sequence ID" value="WTY99277.1"/>
    <property type="molecule type" value="Genomic_DNA"/>
</dbReference>
<dbReference type="CDD" id="cd07377">
    <property type="entry name" value="WHTH_GntR"/>
    <property type="match status" value="1"/>
</dbReference>
<keyword evidence="2" id="KW-0238">DNA-binding</keyword>
<keyword evidence="3" id="KW-0804">Transcription</keyword>
<dbReference type="SMART" id="SM00345">
    <property type="entry name" value="HTH_GNTR"/>
    <property type="match status" value="1"/>
</dbReference>
<organism evidence="6">
    <name type="scientific">Streptomyces sp. NBC_01401</name>
    <dbReference type="NCBI Taxonomy" id="2903854"/>
    <lineage>
        <taxon>Bacteria</taxon>
        <taxon>Bacillati</taxon>
        <taxon>Actinomycetota</taxon>
        <taxon>Actinomycetes</taxon>
        <taxon>Kitasatosporales</taxon>
        <taxon>Streptomycetaceae</taxon>
        <taxon>Streptomyces</taxon>
    </lineage>
</organism>
<dbReference type="Pfam" id="PF00392">
    <property type="entry name" value="GntR"/>
    <property type="match status" value="1"/>
</dbReference>
<dbReference type="SUPFAM" id="SSF46785">
    <property type="entry name" value="Winged helix' DNA-binding domain"/>
    <property type="match status" value="1"/>
</dbReference>
<dbReference type="AlphaFoldDB" id="A0AAU3H328"/>
<gene>
    <name evidence="6" type="ORF">OG626_32430</name>
</gene>
<dbReference type="Gene3D" id="1.20.120.530">
    <property type="entry name" value="GntR ligand-binding domain-like"/>
    <property type="match status" value="1"/>
</dbReference>
<sequence length="256" mass="27134">MAAGQRSFRELAPEAPRGASASRRATTTGQIKDFILVEGLRPGDLLPTEAELCERLNVSRSSVREAVRTLSTLGIVDVRHGHGTYVGAMSLDALVEMLVFRGVLSPGDDLRALRDVVEIRQALDHGMADRIVASLAGTSNPDLHALVDEMVAVAGEGRTFPQQDRAFHTGLLARLDNALIGQLVSAFWEVHTVVVPTLGLSVAADMDQTARAHGLMLDAAEAGDVLAFHAALTAHYDPIGKALGVTDPMTTGDSTP</sequence>
<protein>
    <submittedName>
        <fullName evidence="6">GntR family transcriptional regulator</fullName>
    </submittedName>
</protein>
<dbReference type="GO" id="GO:0003677">
    <property type="term" value="F:DNA binding"/>
    <property type="evidence" value="ECO:0007669"/>
    <property type="project" value="UniProtKB-KW"/>
</dbReference>
<evidence type="ECO:0000313" key="6">
    <source>
        <dbReference type="EMBL" id="WTY99277.1"/>
    </source>
</evidence>
<feature type="domain" description="HTH gntR-type" evidence="5">
    <location>
        <begin position="21"/>
        <end position="89"/>
    </location>
</feature>
<evidence type="ECO:0000256" key="3">
    <source>
        <dbReference type="ARBA" id="ARBA00023163"/>
    </source>
</evidence>
<evidence type="ECO:0000259" key="5">
    <source>
        <dbReference type="PROSITE" id="PS50949"/>
    </source>
</evidence>
<accession>A0AAU3H328</accession>
<dbReference type="PRINTS" id="PR00035">
    <property type="entry name" value="HTHGNTR"/>
</dbReference>
<dbReference type="Gene3D" id="1.10.10.10">
    <property type="entry name" value="Winged helix-like DNA-binding domain superfamily/Winged helix DNA-binding domain"/>
    <property type="match status" value="1"/>
</dbReference>
<dbReference type="Pfam" id="PF07729">
    <property type="entry name" value="FCD"/>
    <property type="match status" value="1"/>
</dbReference>
<dbReference type="SUPFAM" id="SSF48008">
    <property type="entry name" value="GntR ligand-binding domain-like"/>
    <property type="match status" value="1"/>
</dbReference>
<evidence type="ECO:0000256" key="4">
    <source>
        <dbReference type="SAM" id="MobiDB-lite"/>
    </source>
</evidence>
<proteinExistence type="predicted"/>
<dbReference type="InterPro" id="IPR036388">
    <property type="entry name" value="WH-like_DNA-bd_sf"/>
</dbReference>
<evidence type="ECO:0000256" key="2">
    <source>
        <dbReference type="ARBA" id="ARBA00023125"/>
    </source>
</evidence>
<dbReference type="InterPro" id="IPR036390">
    <property type="entry name" value="WH_DNA-bd_sf"/>
</dbReference>
<dbReference type="GO" id="GO:0003700">
    <property type="term" value="F:DNA-binding transcription factor activity"/>
    <property type="evidence" value="ECO:0007669"/>
    <property type="project" value="InterPro"/>
</dbReference>
<dbReference type="InterPro" id="IPR008920">
    <property type="entry name" value="TF_FadR/GntR_C"/>
</dbReference>
<reference evidence="6" key="1">
    <citation type="submission" date="2022-10" db="EMBL/GenBank/DDBJ databases">
        <title>The complete genomes of actinobacterial strains from the NBC collection.</title>
        <authorList>
            <person name="Joergensen T.S."/>
            <person name="Alvarez Arevalo M."/>
            <person name="Sterndorff E.B."/>
            <person name="Faurdal D."/>
            <person name="Vuksanovic O."/>
            <person name="Mourched A.-S."/>
            <person name="Charusanti P."/>
            <person name="Shaw S."/>
            <person name="Blin K."/>
            <person name="Weber T."/>
        </authorList>
    </citation>
    <scope>NUCLEOTIDE SEQUENCE</scope>
    <source>
        <strain evidence="6">NBC_01401</strain>
    </source>
</reference>
<dbReference type="PANTHER" id="PTHR43537">
    <property type="entry name" value="TRANSCRIPTIONAL REGULATOR, GNTR FAMILY"/>
    <property type="match status" value="1"/>
</dbReference>